<dbReference type="PANTHER" id="PTHR45526">
    <property type="entry name" value="TRANSCRIPTIONAL REGULATORY PROTEIN DPIA"/>
    <property type="match status" value="1"/>
</dbReference>
<organism evidence="18 19">
    <name type="scientific">Desulfosporosinus nitroreducens</name>
    <dbReference type="NCBI Taxonomy" id="2018668"/>
    <lineage>
        <taxon>Bacteria</taxon>
        <taxon>Bacillati</taxon>
        <taxon>Bacillota</taxon>
        <taxon>Clostridia</taxon>
        <taxon>Eubacteriales</taxon>
        <taxon>Desulfitobacteriaceae</taxon>
        <taxon>Desulfosporosinus</taxon>
    </lineage>
</organism>
<feature type="domain" description="Response regulatory" evidence="17">
    <location>
        <begin position="6"/>
        <end position="122"/>
    </location>
</feature>
<keyword evidence="8 14" id="KW-0902">Two-component regulatory system</keyword>
<evidence type="ECO:0000256" key="5">
    <source>
        <dbReference type="ARBA" id="ARBA00022553"/>
    </source>
</evidence>
<keyword evidence="11 14" id="KW-0010">Activator</keyword>
<name>A0ABT8QP89_9FIRM</name>
<comment type="cofactor">
    <cofactor evidence="14">
        <name>Ca(2+)</name>
        <dbReference type="ChEBI" id="CHEBI:29108"/>
    </cofactor>
    <text evidence="14">Binds 1 Ca(2+) ion per subunit.</text>
</comment>
<feature type="modified residue" description="4-aspartylphosphate" evidence="15">
    <location>
        <position position="57"/>
    </location>
</feature>
<protein>
    <recommendedName>
        <fullName evidence="2 14">Stage 0 sporulation protein A homolog</fullName>
    </recommendedName>
</protein>
<evidence type="ECO:0000256" key="7">
    <source>
        <dbReference type="ARBA" id="ARBA00022969"/>
    </source>
</evidence>
<comment type="subcellular location">
    <subcellularLocation>
        <location evidence="1 14">Cytoplasm</location>
    </subcellularLocation>
</comment>
<dbReference type="SUPFAM" id="SSF52172">
    <property type="entry name" value="CheY-like"/>
    <property type="match status" value="1"/>
</dbReference>
<reference evidence="18" key="1">
    <citation type="submission" date="2022-05" db="EMBL/GenBank/DDBJ databases">
        <title>Expanded diversity of anoxic marine methylotrophy in a Black Sea sulfate reducing microorganism.</title>
        <authorList>
            <person name="Fischer P.Q."/>
            <person name="Stams A.J.M."/>
            <person name="Villanueva L."/>
            <person name="Sousa D.Z."/>
        </authorList>
    </citation>
    <scope>NUCLEOTIDE SEQUENCE</scope>
    <source>
        <strain evidence="18">P130</strain>
    </source>
</reference>
<evidence type="ECO:0000256" key="12">
    <source>
        <dbReference type="ARBA" id="ARBA00023163"/>
    </source>
</evidence>
<keyword evidence="14" id="KW-0479">Metal-binding</keyword>
<evidence type="ECO:0000256" key="14">
    <source>
        <dbReference type="PIRNR" id="PIRNR002937"/>
    </source>
</evidence>
<keyword evidence="9 14" id="KW-0805">Transcription regulation</keyword>
<evidence type="ECO:0000256" key="8">
    <source>
        <dbReference type="ARBA" id="ARBA00023012"/>
    </source>
</evidence>
<dbReference type="InterPro" id="IPR011006">
    <property type="entry name" value="CheY-like_superfamily"/>
</dbReference>
<evidence type="ECO:0000259" key="17">
    <source>
        <dbReference type="PROSITE" id="PS50110"/>
    </source>
</evidence>
<dbReference type="InterPro" id="IPR051271">
    <property type="entry name" value="2C-system_Tx_regulators"/>
</dbReference>
<sequence length="284" mass="31897">MQRPIRVLLADDNREFVEVVKEYIERQEDMSLVGVAYHGNEALELISREEPHVVLLDIIMPHLDGLGVLEKLQNAPLRPKIIILTAFGQESMTQRAVSLGANYYILKPFDLDILGKRIRQLQDDFSSSVNIASNSSTVSNRNSVSNANSNSNSNSNSQISTGILPPTSKNLEVEVTRMIHQMGVPAHVKGYQYLRDAIVNVVSDVSLLGAVTKELYPMIAVKYQTTPSRVERAIRHAIELAWDRGNVDFMNRFFGYTINVDRGKPTNSEFVAMVADKLRMSIMY</sequence>
<dbReference type="InterPro" id="IPR012052">
    <property type="entry name" value="Spore_0_A"/>
</dbReference>
<proteinExistence type="predicted"/>
<evidence type="ECO:0000256" key="15">
    <source>
        <dbReference type="PROSITE-ProRule" id="PRU00169"/>
    </source>
</evidence>
<dbReference type="PIRSF" id="PIRSF002937">
    <property type="entry name" value="Res_reg_Spo0A"/>
    <property type="match status" value="1"/>
</dbReference>
<dbReference type="SMART" id="SM00448">
    <property type="entry name" value="REC"/>
    <property type="match status" value="1"/>
</dbReference>
<dbReference type="InterPro" id="IPR036388">
    <property type="entry name" value="WH-like_DNA-bd_sf"/>
</dbReference>
<accession>A0ABT8QP89</accession>
<feature type="compositionally biased region" description="Low complexity" evidence="16">
    <location>
        <begin position="132"/>
        <end position="157"/>
    </location>
</feature>
<evidence type="ECO:0000256" key="1">
    <source>
        <dbReference type="ARBA" id="ARBA00004496"/>
    </source>
</evidence>
<evidence type="ECO:0000256" key="2">
    <source>
        <dbReference type="ARBA" id="ARBA00018672"/>
    </source>
</evidence>
<dbReference type="CDD" id="cd17561">
    <property type="entry name" value="REC_Spo0A"/>
    <property type="match status" value="1"/>
</dbReference>
<evidence type="ECO:0000256" key="13">
    <source>
        <dbReference type="ARBA" id="ARBA00024867"/>
    </source>
</evidence>
<dbReference type="PANTHER" id="PTHR45526:SF1">
    <property type="entry name" value="TRANSCRIPTIONAL REGULATORY PROTEIN DCUR-RELATED"/>
    <property type="match status" value="1"/>
</dbReference>
<evidence type="ECO:0000256" key="6">
    <source>
        <dbReference type="ARBA" id="ARBA00022837"/>
    </source>
</evidence>
<dbReference type="InterPro" id="IPR014879">
    <property type="entry name" value="Spo0A_C"/>
</dbReference>
<dbReference type="Pfam" id="PF00072">
    <property type="entry name" value="Response_reg"/>
    <property type="match status" value="1"/>
</dbReference>
<dbReference type="InterPro" id="IPR016032">
    <property type="entry name" value="Sig_transdc_resp-reg_C-effctor"/>
</dbReference>
<feature type="region of interest" description="Disordered" evidence="16">
    <location>
        <begin position="132"/>
        <end position="165"/>
    </location>
</feature>
<evidence type="ECO:0000256" key="11">
    <source>
        <dbReference type="ARBA" id="ARBA00023159"/>
    </source>
</evidence>
<keyword evidence="7 14" id="KW-0749">Sporulation</keyword>
<dbReference type="PROSITE" id="PS50110">
    <property type="entry name" value="RESPONSE_REGULATORY"/>
    <property type="match status" value="1"/>
</dbReference>
<keyword evidence="19" id="KW-1185">Reference proteome</keyword>
<keyword evidence="3 14" id="KW-0963">Cytoplasm</keyword>
<evidence type="ECO:0000313" key="19">
    <source>
        <dbReference type="Proteomes" id="UP001176021"/>
    </source>
</evidence>
<comment type="caution">
    <text evidence="18">The sequence shown here is derived from an EMBL/GenBank/DDBJ whole genome shotgun (WGS) entry which is preliminary data.</text>
</comment>
<comment type="function">
    <text evidence="13 14">May play the central regulatory role in sporulation. It may be an element of the effector pathway responsible for the activation of sporulation genes in response to nutritional stress. Spo0A may act in concert with spo0H (a sigma factor) to control the expression of some genes that are critical to the sporulation process.</text>
</comment>
<keyword evidence="4 14" id="KW-0678">Repressor</keyword>
<dbReference type="Gene3D" id="1.10.10.10">
    <property type="entry name" value="Winged helix-like DNA-binding domain superfamily/Winged helix DNA-binding domain"/>
    <property type="match status" value="1"/>
</dbReference>
<dbReference type="Gene3D" id="3.40.50.2300">
    <property type="match status" value="1"/>
</dbReference>
<evidence type="ECO:0000256" key="3">
    <source>
        <dbReference type="ARBA" id="ARBA00022490"/>
    </source>
</evidence>
<dbReference type="Pfam" id="PF08769">
    <property type="entry name" value="Spo0A_C"/>
    <property type="match status" value="1"/>
</dbReference>
<keyword evidence="12 14" id="KW-0804">Transcription</keyword>
<keyword evidence="5 15" id="KW-0597">Phosphoprotein</keyword>
<dbReference type="EMBL" id="JAMJEV010000006">
    <property type="protein sequence ID" value="MDO0822940.1"/>
    <property type="molecule type" value="Genomic_DNA"/>
</dbReference>
<dbReference type="RefSeq" id="WP_302048535.1">
    <property type="nucleotide sequence ID" value="NZ_JAMJEV010000006.1"/>
</dbReference>
<dbReference type="Proteomes" id="UP001176021">
    <property type="component" value="Unassembled WGS sequence"/>
</dbReference>
<keyword evidence="6 14" id="KW-0106">Calcium</keyword>
<evidence type="ECO:0000256" key="9">
    <source>
        <dbReference type="ARBA" id="ARBA00023015"/>
    </source>
</evidence>
<dbReference type="NCBIfam" id="TIGR02875">
    <property type="entry name" value="spore_0_A"/>
    <property type="match status" value="1"/>
</dbReference>
<keyword evidence="10 14" id="KW-0238">DNA-binding</keyword>
<evidence type="ECO:0000256" key="16">
    <source>
        <dbReference type="SAM" id="MobiDB-lite"/>
    </source>
</evidence>
<evidence type="ECO:0000256" key="10">
    <source>
        <dbReference type="ARBA" id="ARBA00023125"/>
    </source>
</evidence>
<evidence type="ECO:0000313" key="18">
    <source>
        <dbReference type="EMBL" id="MDO0822940.1"/>
    </source>
</evidence>
<dbReference type="InterPro" id="IPR001789">
    <property type="entry name" value="Sig_transdc_resp-reg_receiver"/>
</dbReference>
<gene>
    <name evidence="18" type="primary">spo0A</name>
    <name evidence="18" type="ORF">M8H41_08745</name>
</gene>
<dbReference type="SUPFAM" id="SSF46894">
    <property type="entry name" value="C-terminal effector domain of the bipartite response regulators"/>
    <property type="match status" value="1"/>
</dbReference>
<evidence type="ECO:0000256" key="4">
    <source>
        <dbReference type="ARBA" id="ARBA00022491"/>
    </source>
</evidence>